<sequence>VCLLARTYQFEKYRYNYHQVISERSRYSNRREKRQNMSHTTTVNEHYAVQIVNEHYAVPTVNEHYAVPIGNEHYVVPIGN</sequence>
<dbReference type="AlphaFoldDB" id="A0ABD3X266"/>
<accession>A0ABD3X266</accession>
<feature type="non-terminal residue" evidence="1">
    <location>
        <position position="1"/>
    </location>
</feature>
<evidence type="ECO:0000313" key="1">
    <source>
        <dbReference type="EMBL" id="KAL3880334.1"/>
    </source>
</evidence>
<evidence type="ECO:0000313" key="2">
    <source>
        <dbReference type="Proteomes" id="UP001634394"/>
    </source>
</evidence>
<comment type="caution">
    <text evidence="1">The sequence shown here is derived from an EMBL/GenBank/DDBJ whole genome shotgun (WGS) entry which is preliminary data.</text>
</comment>
<dbReference type="Proteomes" id="UP001634394">
    <property type="component" value="Unassembled WGS sequence"/>
</dbReference>
<dbReference type="EMBL" id="JBJQND010000004">
    <property type="protein sequence ID" value="KAL3880334.1"/>
    <property type="molecule type" value="Genomic_DNA"/>
</dbReference>
<reference evidence="1 2" key="1">
    <citation type="submission" date="2024-11" db="EMBL/GenBank/DDBJ databases">
        <title>Chromosome-level genome assembly of the freshwater bivalve Anodonta woodiana.</title>
        <authorList>
            <person name="Chen X."/>
        </authorList>
    </citation>
    <scope>NUCLEOTIDE SEQUENCE [LARGE SCALE GENOMIC DNA]</scope>
    <source>
        <strain evidence="1">MN2024</strain>
        <tissue evidence="1">Gills</tissue>
    </source>
</reference>
<protein>
    <submittedName>
        <fullName evidence="1">Uncharacterized protein</fullName>
    </submittedName>
</protein>
<keyword evidence="2" id="KW-1185">Reference proteome</keyword>
<gene>
    <name evidence="1" type="ORF">ACJMK2_032582</name>
</gene>
<organism evidence="1 2">
    <name type="scientific">Sinanodonta woodiana</name>
    <name type="common">Chinese pond mussel</name>
    <name type="synonym">Anodonta woodiana</name>
    <dbReference type="NCBI Taxonomy" id="1069815"/>
    <lineage>
        <taxon>Eukaryota</taxon>
        <taxon>Metazoa</taxon>
        <taxon>Spiralia</taxon>
        <taxon>Lophotrochozoa</taxon>
        <taxon>Mollusca</taxon>
        <taxon>Bivalvia</taxon>
        <taxon>Autobranchia</taxon>
        <taxon>Heteroconchia</taxon>
        <taxon>Palaeoheterodonta</taxon>
        <taxon>Unionida</taxon>
        <taxon>Unionoidea</taxon>
        <taxon>Unionidae</taxon>
        <taxon>Unioninae</taxon>
        <taxon>Sinanodonta</taxon>
    </lineage>
</organism>
<proteinExistence type="predicted"/>
<name>A0ABD3X266_SINWO</name>